<accession>A0A059EYH0</accession>
<proteinExistence type="predicted"/>
<reference evidence="1 2" key="2">
    <citation type="submission" date="2014-03" db="EMBL/GenBank/DDBJ databases">
        <title>The Genome Sequence of Anncaliia algerae insect isolate PRA339.</title>
        <authorList>
            <consortium name="The Broad Institute Genome Sequencing Platform"/>
            <consortium name="The Broad Institute Genome Sequencing Center for Infectious Disease"/>
            <person name="Cuomo C."/>
            <person name="Becnel J."/>
            <person name="Sanscrainte N."/>
            <person name="Walker B."/>
            <person name="Young S.K."/>
            <person name="Zeng Q."/>
            <person name="Gargeya S."/>
            <person name="Fitzgerald M."/>
            <person name="Haas B."/>
            <person name="Abouelleil A."/>
            <person name="Alvarado L."/>
            <person name="Arachchi H.M."/>
            <person name="Berlin A.M."/>
            <person name="Chapman S.B."/>
            <person name="Dewar J."/>
            <person name="Goldberg J."/>
            <person name="Griggs A."/>
            <person name="Gujja S."/>
            <person name="Hansen M."/>
            <person name="Howarth C."/>
            <person name="Imamovic A."/>
            <person name="Larimer J."/>
            <person name="McCowan C."/>
            <person name="Murphy C."/>
            <person name="Neiman D."/>
            <person name="Pearson M."/>
            <person name="Priest M."/>
            <person name="Roberts A."/>
            <person name="Saif S."/>
            <person name="Shea T."/>
            <person name="Sisk P."/>
            <person name="Sykes S."/>
            <person name="Wortman J."/>
            <person name="Nusbaum C."/>
            <person name="Birren B."/>
        </authorList>
    </citation>
    <scope>NUCLEOTIDE SEQUENCE [LARGE SCALE GENOMIC DNA]</scope>
    <source>
        <strain evidence="1 2">PRA339</strain>
    </source>
</reference>
<organism evidence="1 2">
    <name type="scientific">Anncaliia algerae PRA339</name>
    <dbReference type="NCBI Taxonomy" id="1288291"/>
    <lineage>
        <taxon>Eukaryota</taxon>
        <taxon>Fungi</taxon>
        <taxon>Fungi incertae sedis</taxon>
        <taxon>Microsporidia</taxon>
        <taxon>Tubulinosematoidea</taxon>
        <taxon>Tubulinosematidae</taxon>
        <taxon>Anncaliia</taxon>
    </lineage>
</organism>
<dbReference type="Proteomes" id="UP000030655">
    <property type="component" value="Unassembled WGS sequence"/>
</dbReference>
<reference evidence="2" key="1">
    <citation type="submission" date="2013-02" db="EMBL/GenBank/DDBJ databases">
        <authorList>
            <consortium name="The Broad Institute Genome Sequencing Platform"/>
            <person name="Cuomo C."/>
            <person name="Becnel J."/>
            <person name="Sanscrainte N."/>
            <person name="Walker B."/>
            <person name="Young S.K."/>
            <person name="Zeng Q."/>
            <person name="Gargeya S."/>
            <person name="Fitzgerald M."/>
            <person name="Haas B."/>
            <person name="Abouelleil A."/>
            <person name="Alvarado L."/>
            <person name="Arachchi H.M."/>
            <person name="Berlin A.M."/>
            <person name="Chapman S.B."/>
            <person name="Dewar J."/>
            <person name="Goldberg J."/>
            <person name="Griggs A."/>
            <person name="Gujja S."/>
            <person name="Hansen M."/>
            <person name="Howarth C."/>
            <person name="Imamovic A."/>
            <person name="Larimer J."/>
            <person name="McCowan C."/>
            <person name="Murphy C."/>
            <person name="Neiman D."/>
            <person name="Pearson M."/>
            <person name="Priest M."/>
            <person name="Roberts A."/>
            <person name="Saif S."/>
            <person name="Shea T."/>
            <person name="Sisk P."/>
            <person name="Sykes S."/>
            <person name="Wortman J."/>
            <person name="Nusbaum C."/>
            <person name="Birren B."/>
        </authorList>
    </citation>
    <scope>NUCLEOTIDE SEQUENCE [LARGE SCALE GENOMIC DNA]</scope>
    <source>
        <strain evidence="2">PRA339</strain>
    </source>
</reference>
<protein>
    <recommendedName>
        <fullName evidence="3">Transposase zinc-ribbon domain-containing protein</fullName>
    </recommendedName>
</protein>
<dbReference type="EMBL" id="KK365208">
    <property type="protein sequence ID" value="KCZ80048.1"/>
    <property type="molecule type" value="Genomic_DNA"/>
</dbReference>
<dbReference type="AlphaFoldDB" id="A0A059EYH0"/>
<gene>
    <name evidence="1" type="ORF">H312_02566</name>
</gene>
<keyword evidence="2" id="KW-1185">Reference proteome</keyword>
<evidence type="ECO:0000313" key="2">
    <source>
        <dbReference type="Proteomes" id="UP000030655"/>
    </source>
</evidence>
<dbReference type="VEuPathDB" id="MicrosporidiaDB:H312_02566"/>
<evidence type="ECO:0000313" key="1">
    <source>
        <dbReference type="EMBL" id="KCZ80048.1"/>
    </source>
</evidence>
<dbReference type="HOGENOM" id="CLU_044348_2_2_1"/>
<dbReference type="OrthoDB" id="5598606at2759"/>
<sequence>MKINKLMRISRSESAAIKYLIQKEIFESSKKCPKCKKSMNYNEKRKLFRCQRNGHERNISILKNSFFSKTNLKINKILQICYFYLHKCPTVEIVKMVGIQSESVTAWCSHLRELLADSLEYSEIKIGGPGIIVEI</sequence>
<feature type="non-terminal residue" evidence="1">
    <location>
        <position position="135"/>
    </location>
</feature>
<name>A0A059EYH0_9MICR</name>
<evidence type="ECO:0008006" key="3">
    <source>
        <dbReference type="Google" id="ProtNLM"/>
    </source>
</evidence>